<evidence type="ECO:0000313" key="1">
    <source>
        <dbReference type="EMBL" id="PNX92856.1"/>
    </source>
</evidence>
<organism evidence="1 2">
    <name type="scientific">Trifolium pratense</name>
    <name type="common">Red clover</name>
    <dbReference type="NCBI Taxonomy" id="57577"/>
    <lineage>
        <taxon>Eukaryota</taxon>
        <taxon>Viridiplantae</taxon>
        <taxon>Streptophyta</taxon>
        <taxon>Embryophyta</taxon>
        <taxon>Tracheophyta</taxon>
        <taxon>Spermatophyta</taxon>
        <taxon>Magnoliopsida</taxon>
        <taxon>eudicotyledons</taxon>
        <taxon>Gunneridae</taxon>
        <taxon>Pentapetalae</taxon>
        <taxon>rosids</taxon>
        <taxon>fabids</taxon>
        <taxon>Fabales</taxon>
        <taxon>Fabaceae</taxon>
        <taxon>Papilionoideae</taxon>
        <taxon>50 kb inversion clade</taxon>
        <taxon>NPAAA clade</taxon>
        <taxon>Hologalegina</taxon>
        <taxon>IRL clade</taxon>
        <taxon>Trifolieae</taxon>
        <taxon>Trifolium</taxon>
    </lineage>
</organism>
<gene>
    <name evidence="1" type="ORF">L195_g015999</name>
</gene>
<accession>A0A2K3MQ13</accession>
<protein>
    <submittedName>
        <fullName evidence="1">Uncharacterized protein</fullName>
    </submittedName>
</protein>
<dbReference type="Proteomes" id="UP000236291">
    <property type="component" value="Unassembled WGS sequence"/>
</dbReference>
<comment type="caution">
    <text evidence="1">The sequence shown here is derived from an EMBL/GenBank/DDBJ whole genome shotgun (WGS) entry which is preliminary data.</text>
</comment>
<reference evidence="1 2" key="2">
    <citation type="journal article" date="2017" name="Front. Plant Sci.">
        <title>Gene Classification and Mining of Molecular Markers Useful in Red Clover (Trifolium pratense) Breeding.</title>
        <authorList>
            <person name="Istvanek J."/>
            <person name="Dluhosova J."/>
            <person name="Dluhos P."/>
            <person name="Patkova L."/>
            <person name="Nedelnik J."/>
            <person name="Repkova J."/>
        </authorList>
    </citation>
    <scope>NUCLEOTIDE SEQUENCE [LARGE SCALE GENOMIC DNA]</scope>
    <source>
        <strain evidence="2">cv. Tatra</strain>
        <tissue evidence="1">Young leaves</tissue>
    </source>
</reference>
<dbReference type="EMBL" id="ASHM01010965">
    <property type="protein sequence ID" value="PNX92856.1"/>
    <property type="molecule type" value="Genomic_DNA"/>
</dbReference>
<dbReference type="AlphaFoldDB" id="A0A2K3MQ13"/>
<evidence type="ECO:0000313" key="2">
    <source>
        <dbReference type="Proteomes" id="UP000236291"/>
    </source>
</evidence>
<reference evidence="1 2" key="1">
    <citation type="journal article" date="2014" name="Am. J. Bot.">
        <title>Genome assembly and annotation for red clover (Trifolium pratense; Fabaceae).</title>
        <authorList>
            <person name="Istvanek J."/>
            <person name="Jaros M."/>
            <person name="Krenek A."/>
            <person name="Repkova J."/>
        </authorList>
    </citation>
    <scope>NUCLEOTIDE SEQUENCE [LARGE SCALE GENOMIC DNA]</scope>
    <source>
        <strain evidence="2">cv. Tatra</strain>
        <tissue evidence="1">Young leaves</tissue>
    </source>
</reference>
<proteinExistence type="predicted"/>
<sequence length="47" mass="5676">MVMSLWDAATDPNKRCRGLMDLEEEEESLWQPQWCQGRRKDFSHYDS</sequence>
<name>A0A2K3MQ13_TRIPR</name>